<keyword evidence="3" id="KW-1185">Reference proteome</keyword>
<dbReference type="SUPFAM" id="SSF56112">
    <property type="entry name" value="Protein kinase-like (PK-like)"/>
    <property type="match status" value="1"/>
</dbReference>
<dbReference type="Pfam" id="PF01636">
    <property type="entry name" value="APH"/>
    <property type="match status" value="1"/>
</dbReference>
<organism evidence="2 3">
    <name type="scientific">Amylocarpus encephaloides</name>
    <dbReference type="NCBI Taxonomy" id="45428"/>
    <lineage>
        <taxon>Eukaryota</taxon>
        <taxon>Fungi</taxon>
        <taxon>Dikarya</taxon>
        <taxon>Ascomycota</taxon>
        <taxon>Pezizomycotina</taxon>
        <taxon>Leotiomycetes</taxon>
        <taxon>Helotiales</taxon>
        <taxon>Helotiales incertae sedis</taxon>
        <taxon>Amylocarpus</taxon>
    </lineage>
</organism>
<dbReference type="InterPro" id="IPR011009">
    <property type="entry name" value="Kinase-like_dom_sf"/>
</dbReference>
<feature type="domain" description="Aminoglycoside phosphotransferase" evidence="1">
    <location>
        <begin position="67"/>
        <end position="206"/>
    </location>
</feature>
<protein>
    <recommendedName>
        <fullName evidence="1">Aminoglycoside phosphotransferase domain-containing protein</fullName>
    </recommendedName>
</protein>
<dbReference type="AlphaFoldDB" id="A0A9P8C3C4"/>
<accession>A0A9P8C3C4</accession>
<dbReference type="OrthoDB" id="5598852at2759"/>
<reference evidence="2" key="1">
    <citation type="journal article" date="2021" name="IMA Fungus">
        <title>Genomic characterization of three marine fungi, including Emericellopsis atlantica sp. nov. with signatures of a generalist lifestyle and marine biomass degradation.</title>
        <authorList>
            <person name="Hagestad O.C."/>
            <person name="Hou L."/>
            <person name="Andersen J.H."/>
            <person name="Hansen E.H."/>
            <person name="Altermark B."/>
            <person name="Li C."/>
            <person name="Kuhnert E."/>
            <person name="Cox R.J."/>
            <person name="Crous P.W."/>
            <person name="Spatafora J.W."/>
            <person name="Lail K."/>
            <person name="Amirebrahimi M."/>
            <person name="Lipzen A."/>
            <person name="Pangilinan J."/>
            <person name="Andreopoulos W."/>
            <person name="Hayes R.D."/>
            <person name="Ng V."/>
            <person name="Grigoriev I.V."/>
            <person name="Jackson S.A."/>
            <person name="Sutton T.D.S."/>
            <person name="Dobson A.D.W."/>
            <person name="Rama T."/>
        </authorList>
    </citation>
    <scope>NUCLEOTIDE SEQUENCE</scope>
    <source>
        <strain evidence="2">TRa018bII</strain>
    </source>
</reference>
<proteinExistence type="predicted"/>
<comment type="caution">
    <text evidence="2">The sequence shown here is derived from an EMBL/GenBank/DDBJ whole genome shotgun (WGS) entry which is preliminary data.</text>
</comment>
<dbReference type="EMBL" id="MU251572">
    <property type="protein sequence ID" value="KAG9231957.1"/>
    <property type="molecule type" value="Genomic_DNA"/>
</dbReference>
<dbReference type="Gene3D" id="3.90.1200.10">
    <property type="match status" value="1"/>
</dbReference>
<dbReference type="Proteomes" id="UP000824998">
    <property type="component" value="Unassembled WGS sequence"/>
</dbReference>
<name>A0A9P8C3C4_9HELO</name>
<evidence type="ECO:0000313" key="3">
    <source>
        <dbReference type="Proteomes" id="UP000824998"/>
    </source>
</evidence>
<evidence type="ECO:0000313" key="2">
    <source>
        <dbReference type="EMBL" id="KAG9231957.1"/>
    </source>
</evidence>
<gene>
    <name evidence="2" type="ORF">BJ875DRAFT_506330</name>
</gene>
<sequence>MSTYPEYSLDIAIAEFFSQTSATRDACDTKAKDLVGGKIVPVTVQVNCSYSVYAGPEFEFILGGDGKEPLFIYVMNRIPGISYLDFVLANGFPENSDENFVWRKTLVSDVARFFALSWKAPQEVDSEYRENLRRTYSKDLQLLLHYLPPRFHQIIQKCLSSMEAILSLLMVLLHRDFGSCNIIVDGTSCRLTGVIDWAEAEICPFGQNLHSLQTLTGALHLKMDEVGDLSTETMKTIKTARIMGLLRSRCFTKRLANMPPATPIRDDETGRYNMLSLDGFLVNPATRFDDLD</sequence>
<dbReference type="InterPro" id="IPR002575">
    <property type="entry name" value="Aminoglycoside_PTrfase"/>
</dbReference>
<evidence type="ECO:0000259" key="1">
    <source>
        <dbReference type="Pfam" id="PF01636"/>
    </source>
</evidence>